<sequence length="293" mass="33062">MPPTWDSCSSTCSCTRRACSRTSSTPTSNILRRRWCRPDRSVPRAAMSLSVDLVDALKCALRAQGMTYRTLAQRLGLSEAAVKRMFSRRAMTLVRLESICDVLGIGLEELSGAAGRGREPMARLDETQEQALVDDPALMLAMFLSINRWSQADVLALFDFDIPKWTHLLMRLDRLGIIELLPENRTRTLTARNFRWRSDGPMERHFRTTLLGDYFSAPFTGDCDALFLLSGSLGREGIAQMRARLEDLAREFDSLLARDAGLDVAARTGISLVLAQKPWMLQLFDRYRRAPAR</sequence>
<evidence type="ECO:0000259" key="1">
    <source>
        <dbReference type="PROSITE" id="PS50943"/>
    </source>
</evidence>
<feature type="domain" description="HTH cro/C1-type" evidence="1">
    <location>
        <begin position="57"/>
        <end position="110"/>
    </location>
</feature>
<dbReference type="GO" id="GO:0003677">
    <property type="term" value="F:DNA binding"/>
    <property type="evidence" value="ECO:0007669"/>
    <property type="project" value="InterPro"/>
</dbReference>
<comment type="caution">
    <text evidence="2">The sequence shown here is derived from an EMBL/GenBank/DDBJ whole genome shotgun (WGS) entry which is preliminary data.</text>
</comment>
<keyword evidence="3" id="KW-1185">Reference proteome</keyword>
<reference evidence="2 3" key="1">
    <citation type="submission" date="2019-03" db="EMBL/GenBank/DDBJ databases">
        <title>Luteimonas zhaokaii sp.nov., isolated from the rectal contents of Plateau pika in Yushu, Qinghai Province, China.</title>
        <authorList>
            <person name="Zhang G."/>
        </authorList>
    </citation>
    <scope>NUCLEOTIDE SEQUENCE [LARGE SCALE GENOMIC DNA]</scope>
    <source>
        <strain evidence="2 3">THG-MD21</strain>
    </source>
</reference>
<dbReference type="InterPro" id="IPR001387">
    <property type="entry name" value="Cro/C1-type_HTH"/>
</dbReference>
<dbReference type="SUPFAM" id="SSF47413">
    <property type="entry name" value="lambda repressor-like DNA-binding domains"/>
    <property type="match status" value="1"/>
</dbReference>
<protein>
    <submittedName>
        <fullName evidence="2">Helix-turn-helix domain-containing protein</fullName>
    </submittedName>
</protein>
<dbReference type="Pfam" id="PF13443">
    <property type="entry name" value="HTH_26"/>
    <property type="match status" value="1"/>
</dbReference>
<dbReference type="OrthoDB" id="5298444at2"/>
<accession>A0A4R5UF44</accession>
<organism evidence="2 3">
    <name type="scientific">Luteimonas terrae</name>
    <dbReference type="NCBI Taxonomy" id="1530191"/>
    <lineage>
        <taxon>Bacteria</taxon>
        <taxon>Pseudomonadati</taxon>
        <taxon>Pseudomonadota</taxon>
        <taxon>Gammaproteobacteria</taxon>
        <taxon>Lysobacterales</taxon>
        <taxon>Lysobacteraceae</taxon>
        <taxon>Luteimonas</taxon>
    </lineage>
</organism>
<gene>
    <name evidence="2" type="ORF">E2F49_07385</name>
</gene>
<dbReference type="InterPro" id="IPR010982">
    <property type="entry name" value="Lambda_DNA-bd_dom_sf"/>
</dbReference>
<name>A0A4R5UF44_9GAMM</name>
<dbReference type="PROSITE" id="PS50943">
    <property type="entry name" value="HTH_CROC1"/>
    <property type="match status" value="1"/>
</dbReference>
<dbReference type="Gene3D" id="1.10.260.40">
    <property type="entry name" value="lambda repressor-like DNA-binding domains"/>
    <property type="match status" value="1"/>
</dbReference>
<dbReference type="CDD" id="cd00093">
    <property type="entry name" value="HTH_XRE"/>
    <property type="match status" value="1"/>
</dbReference>
<evidence type="ECO:0000313" key="3">
    <source>
        <dbReference type="Proteomes" id="UP000295543"/>
    </source>
</evidence>
<dbReference type="SMART" id="SM00530">
    <property type="entry name" value="HTH_XRE"/>
    <property type="match status" value="1"/>
</dbReference>
<proteinExistence type="predicted"/>
<dbReference type="AlphaFoldDB" id="A0A4R5UF44"/>
<evidence type="ECO:0000313" key="2">
    <source>
        <dbReference type="EMBL" id="TDK33800.1"/>
    </source>
</evidence>
<dbReference type="EMBL" id="SMTG01000002">
    <property type="protein sequence ID" value="TDK33800.1"/>
    <property type="molecule type" value="Genomic_DNA"/>
</dbReference>
<dbReference type="Proteomes" id="UP000295543">
    <property type="component" value="Unassembled WGS sequence"/>
</dbReference>